<evidence type="ECO:0000313" key="1">
    <source>
        <dbReference type="EMBL" id="KAG2172568.1"/>
    </source>
</evidence>
<proteinExistence type="predicted"/>
<gene>
    <name evidence="1" type="ORF">INT44_002583</name>
</gene>
<evidence type="ECO:0000313" key="2">
    <source>
        <dbReference type="Proteomes" id="UP000612746"/>
    </source>
</evidence>
<organism evidence="1 2">
    <name type="scientific">Umbelopsis vinacea</name>
    <dbReference type="NCBI Taxonomy" id="44442"/>
    <lineage>
        <taxon>Eukaryota</taxon>
        <taxon>Fungi</taxon>
        <taxon>Fungi incertae sedis</taxon>
        <taxon>Mucoromycota</taxon>
        <taxon>Mucoromycotina</taxon>
        <taxon>Umbelopsidomycetes</taxon>
        <taxon>Umbelopsidales</taxon>
        <taxon>Umbelopsidaceae</taxon>
        <taxon>Umbelopsis</taxon>
    </lineage>
</organism>
<dbReference type="Proteomes" id="UP000612746">
    <property type="component" value="Unassembled WGS sequence"/>
</dbReference>
<accession>A0A8H7UA99</accession>
<dbReference type="AlphaFoldDB" id="A0A8H7UA99"/>
<dbReference type="EMBL" id="JAEPRA010000023">
    <property type="protein sequence ID" value="KAG2172568.1"/>
    <property type="molecule type" value="Genomic_DNA"/>
</dbReference>
<name>A0A8H7UA99_9FUNG</name>
<reference evidence="1" key="1">
    <citation type="submission" date="2020-12" db="EMBL/GenBank/DDBJ databases">
        <title>Metabolic potential, ecology and presence of endohyphal bacteria is reflected in genomic diversity of Mucoromycotina.</title>
        <authorList>
            <person name="Muszewska A."/>
            <person name="Okrasinska A."/>
            <person name="Steczkiewicz K."/>
            <person name="Drgas O."/>
            <person name="Orlowska M."/>
            <person name="Perlinska-Lenart U."/>
            <person name="Aleksandrzak-Piekarczyk T."/>
            <person name="Szatraj K."/>
            <person name="Zielenkiewicz U."/>
            <person name="Pilsyk S."/>
            <person name="Malc E."/>
            <person name="Mieczkowski P."/>
            <person name="Kruszewska J.S."/>
            <person name="Biernat P."/>
            <person name="Pawlowska J."/>
        </authorList>
    </citation>
    <scope>NUCLEOTIDE SEQUENCE</scope>
    <source>
        <strain evidence="1">WA0000051536</strain>
    </source>
</reference>
<protein>
    <submittedName>
        <fullName evidence="1">Uncharacterized protein</fullName>
    </submittedName>
</protein>
<keyword evidence="2" id="KW-1185">Reference proteome</keyword>
<sequence>MAEERFRLTDVETWKSWNRFTKDLKSPSVDKPLPNYLGISIDEEKVNYRVDRSLLASRWAISASLYPPELQSIDDSTAEWLENGERPEEDFDISAEAEMEQIVVTRYTREEIMEFNPMMNWSWVCVESIDTLNAALSHHKLLDRHTPEEPEYEDEEL</sequence>
<comment type="caution">
    <text evidence="1">The sequence shown here is derived from an EMBL/GenBank/DDBJ whole genome shotgun (WGS) entry which is preliminary data.</text>
</comment>